<dbReference type="Gene3D" id="3.40.30.10">
    <property type="entry name" value="Glutaredoxin"/>
    <property type="match status" value="1"/>
</dbReference>
<keyword evidence="2" id="KW-0201">Cytochrome c-type biogenesis</keyword>
<dbReference type="GO" id="GO:0030313">
    <property type="term" value="C:cell envelope"/>
    <property type="evidence" value="ECO:0007669"/>
    <property type="project" value="UniProtKB-SubCell"/>
</dbReference>
<evidence type="ECO:0000259" key="5">
    <source>
        <dbReference type="PROSITE" id="PS51352"/>
    </source>
</evidence>
<dbReference type="GO" id="GO:0017004">
    <property type="term" value="P:cytochrome complex assembly"/>
    <property type="evidence" value="ECO:0007669"/>
    <property type="project" value="UniProtKB-KW"/>
</dbReference>
<dbReference type="Proteomes" id="UP000662783">
    <property type="component" value="Chromosome"/>
</dbReference>
<evidence type="ECO:0000256" key="1">
    <source>
        <dbReference type="ARBA" id="ARBA00004196"/>
    </source>
</evidence>
<sequence length="596" mass="70269">MDWLLKIDEDLIFWKNKIEPILRFEKYSQTCRIKTPTRVIEFIHSNNSIIIDGVLLTKNFQKDSRLPKKSSQVIKNGTAVIQGYIEQVDSARAGLPLTFYTMDFILGTQHEYATDIDSSGYFHIVLEINGTQNIYLGAEYFNDIRQLIISPGDTLTINMPMSGEIENIHFAGNNSSANYDIFYMNEMQSTYIPSAKEQARALKLEPIQYVDFRRAFRATQEKFLKDYCNQSNCSELFKKWFFANTEINYFTKLLNFSWESMNYGIGNDKRLTGDLRNEFEIQFIDSINENSKAYELSASYFALINGLANHFLNRSEEDFKKYRQSEIRYILTNELLITEEEKSFLRRFKDNGIVISSLNQSDKEKWWSIEDKLANDLQKYRHKSSYESFLSHFLEAKNSKTRDLLLTQFFYRNIIELEDFERMEWAYEKTSSIIENPDYIEHIKEWYESTKNQKKQIDSLMLSTMKFDGDGQSLFGHIINYNRGLVTIIDFWATWCKPCLTDFEAQRQLKEEASKIKFVYLCVNSSERNWNTTLIKYNPLGDHYLLSARQSHELQEFYNIRSFPSYLLIDKKGKIHQNIPSPTSRIEFLKYVEGLN</sequence>
<keyword evidence="3" id="KW-1015">Disulfide bond</keyword>
<dbReference type="InterPro" id="IPR050553">
    <property type="entry name" value="Thioredoxin_ResA/DsbE_sf"/>
</dbReference>
<keyword evidence="4" id="KW-0676">Redox-active center</keyword>
<dbReference type="PROSITE" id="PS51352">
    <property type="entry name" value="THIOREDOXIN_2"/>
    <property type="match status" value="1"/>
</dbReference>
<dbReference type="SUPFAM" id="SSF52833">
    <property type="entry name" value="Thioredoxin-like"/>
    <property type="match status" value="1"/>
</dbReference>
<dbReference type="AlphaFoldDB" id="A0A974WG54"/>
<organism evidence="6 7">
    <name type="scientific">Fulvivirga lutea</name>
    <dbReference type="NCBI Taxonomy" id="2810512"/>
    <lineage>
        <taxon>Bacteria</taxon>
        <taxon>Pseudomonadati</taxon>
        <taxon>Bacteroidota</taxon>
        <taxon>Cytophagia</taxon>
        <taxon>Cytophagales</taxon>
        <taxon>Fulvivirgaceae</taxon>
        <taxon>Fulvivirga</taxon>
    </lineage>
</organism>
<name>A0A974WG54_9BACT</name>
<dbReference type="PANTHER" id="PTHR42852:SF6">
    <property type="entry name" value="THIOL:DISULFIDE INTERCHANGE PROTEIN DSBE"/>
    <property type="match status" value="1"/>
</dbReference>
<evidence type="ECO:0000313" key="6">
    <source>
        <dbReference type="EMBL" id="QSE96998.1"/>
    </source>
</evidence>
<proteinExistence type="predicted"/>
<reference evidence="6" key="1">
    <citation type="submission" date="2021-02" db="EMBL/GenBank/DDBJ databases">
        <title>Fulvivirga sp. S481 isolated from sea water.</title>
        <authorList>
            <person name="Bae S.S."/>
            <person name="Baek K."/>
        </authorList>
    </citation>
    <scope>NUCLEOTIDE SEQUENCE</scope>
    <source>
        <strain evidence="6">S481</strain>
    </source>
</reference>
<dbReference type="PANTHER" id="PTHR42852">
    <property type="entry name" value="THIOL:DISULFIDE INTERCHANGE PROTEIN DSBE"/>
    <property type="match status" value="1"/>
</dbReference>
<dbReference type="InterPro" id="IPR036249">
    <property type="entry name" value="Thioredoxin-like_sf"/>
</dbReference>
<dbReference type="InterPro" id="IPR012336">
    <property type="entry name" value="Thioredoxin-like_fold"/>
</dbReference>
<protein>
    <submittedName>
        <fullName evidence="6">Thioredoxin family protein</fullName>
    </submittedName>
</protein>
<dbReference type="EMBL" id="CP070608">
    <property type="protein sequence ID" value="QSE96998.1"/>
    <property type="molecule type" value="Genomic_DNA"/>
</dbReference>
<gene>
    <name evidence="6" type="ORF">JR347_15580</name>
</gene>
<evidence type="ECO:0000313" key="7">
    <source>
        <dbReference type="Proteomes" id="UP000662783"/>
    </source>
</evidence>
<dbReference type="KEGG" id="fuv:JR347_15580"/>
<feature type="domain" description="Thioredoxin" evidence="5">
    <location>
        <begin position="460"/>
        <end position="596"/>
    </location>
</feature>
<evidence type="ECO:0000256" key="2">
    <source>
        <dbReference type="ARBA" id="ARBA00022748"/>
    </source>
</evidence>
<dbReference type="Pfam" id="PF13905">
    <property type="entry name" value="Thioredoxin_8"/>
    <property type="match status" value="1"/>
</dbReference>
<accession>A0A974WG54</accession>
<evidence type="ECO:0000256" key="4">
    <source>
        <dbReference type="ARBA" id="ARBA00023284"/>
    </source>
</evidence>
<keyword evidence="7" id="KW-1185">Reference proteome</keyword>
<evidence type="ECO:0000256" key="3">
    <source>
        <dbReference type="ARBA" id="ARBA00023157"/>
    </source>
</evidence>
<dbReference type="RefSeq" id="WP_205721511.1">
    <property type="nucleotide sequence ID" value="NZ_CP070608.1"/>
</dbReference>
<dbReference type="CDD" id="cd02966">
    <property type="entry name" value="TlpA_like_family"/>
    <property type="match status" value="1"/>
</dbReference>
<dbReference type="InterPro" id="IPR013766">
    <property type="entry name" value="Thioredoxin_domain"/>
</dbReference>
<comment type="subcellular location">
    <subcellularLocation>
        <location evidence="1">Cell envelope</location>
    </subcellularLocation>
</comment>